<feature type="region of interest" description="Disordered" evidence="5">
    <location>
        <begin position="17"/>
        <end position="92"/>
    </location>
</feature>
<dbReference type="SUPFAM" id="SSF49417">
    <property type="entry name" value="p53-like transcription factors"/>
    <property type="match status" value="1"/>
</dbReference>
<feature type="domain" description="Runt" evidence="6">
    <location>
        <begin position="100"/>
        <end position="228"/>
    </location>
</feature>
<dbReference type="GO" id="GO:0005524">
    <property type="term" value="F:ATP binding"/>
    <property type="evidence" value="ECO:0007669"/>
    <property type="project" value="InterPro"/>
</dbReference>
<feature type="compositionally biased region" description="Gly residues" evidence="5">
    <location>
        <begin position="344"/>
        <end position="357"/>
    </location>
</feature>
<accession>A0A182YHM3</accession>
<protein>
    <recommendedName>
        <fullName evidence="6">Runt domain-containing protein</fullName>
    </recommendedName>
</protein>
<dbReference type="PROSITE" id="PS51062">
    <property type="entry name" value="RUNT"/>
    <property type="match status" value="1"/>
</dbReference>
<keyword evidence="3" id="KW-0804">Transcription</keyword>
<dbReference type="GO" id="GO:0001709">
    <property type="term" value="P:cell fate determination"/>
    <property type="evidence" value="ECO:0007669"/>
    <property type="project" value="UniProtKB-ARBA"/>
</dbReference>
<dbReference type="EnsemblMetazoa" id="ASTEI07959-RA">
    <property type="protein sequence ID" value="ASTEI07959-PA"/>
    <property type="gene ID" value="ASTEI07959"/>
</dbReference>
<dbReference type="VEuPathDB" id="VectorBase:ASTEI07959"/>
<feature type="compositionally biased region" description="Polar residues" evidence="5">
    <location>
        <begin position="359"/>
        <end position="371"/>
    </location>
</feature>
<dbReference type="GO" id="GO:0000981">
    <property type="term" value="F:DNA-binding transcription factor activity, RNA polymerase II-specific"/>
    <property type="evidence" value="ECO:0007669"/>
    <property type="project" value="TreeGrafter"/>
</dbReference>
<dbReference type="GO" id="GO:0007031">
    <property type="term" value="P:peroxisome organization"/>
    <property type="evidence" value="ECO:0007669"/>
    <property type="project" value="InterPro"/>
</dbReference>
<feature type="compositionally biased region" description="Basic residues" evidence="5">
    <location>
        <begin position="332"/>
        <end position="343"/>
    </location>
</feature>
<comment type="subcellular location">
    <subcellularLocation>
        <location evidence="1">Nucleus</location>
    </subcellularLocation>
</comment>
<keyword evidence="8" id="KW-1185">Reference proteome</keyword>
<dbReference type="InterPro" id="IPR013524">
    <property type="entry name" value="Runt_dom"/>
</dbReference>
<evidence type="ECO:0000256" key="2">
    <source>
        <dbReference type="ARBA" id="ARBA00023015"/>
    </source>
</evidence>
<feature type="compositionally biased region" description="Gly residues" evidence="5">
    <location>
        <begin position="262"/>
        <end position="279"/>
    </location>
</feature>
<keyword evidence="2" id="KW-0805">Transcription regulation</keyword>
<dbReference type="Pfam" id="PF04882">
    <property type="entry name" value="Peroxin-3"/>
    <property type="match status" value="2"/>
</dbReference>
<keyword evidence="4" id="KW-0539">Nucleus</keyword>
<dbReference type="FunFam" id="2.60.40.720:FF:000001">
    <property type="entry name" value="Runt-related transcription factor"/>
    <property type="match status" value="1"/>
</dbReference>
<reference evidence="7" key="2">
    <citation type="submission" date="2020-05" db="UniProtKB">
        <authorList>
            <consortium name="EnsemblMetazoa"/>
        </authorList>
    </citation>
    <scope>IDENTIFICATION</scope>
    <source>
        <strain evidence="7">Indian</strain>
    </source>
</reference>
<proteinExistence type="predicted"/>
<dbReference type="Pfam" id="PF00853">
    <property type="entry name" value="Runt"/>
    <property type="match status" value="1"/>
</dbReference>
<name>A0A182YHM3_ANOST</name>
<dbReference type="AlphaFoldDB" id="A0A182YHM3"/>
<dbReference type="VEuPathDB" id="VectorBase:ASTEI20_031593"/>
<dbReference type="VEuPathDB" id="VectorBase:ASTE000683"/>
<evidence type="ECO:0000256" key="1">
    <source>
        <dbReference type="ARBA" id="ARBA00004123"/>
    </source>
</evidence>
<feature type="region of interest" description="Disordered" evidence="5">
    <location>
        <begin position="250"/>
        <end position="279"/>
    </location>
</feature>
<organism evidence="7 8">
    <name type="scientific">Anopheles stephensi</name>
    <name type="common">Indo-Pakistan malaria mosquito</name>
    <dbReference type="NCBI Taxonomy" id="30069"/>
    <lineage>
        <taxon>Eukaryota</taxon>
        <taxon>Metazoa</taxon>
        <taxon>Ecdysozoa</taxon>
        <taxon>Arthropoda</taxon>
        <taxon>Hexapoda</taxon>
        <taxon>Insecta</taxon>
        <taxon>Pterygota</taxon>
        <taxon>Neoptera</taxon>
        <taxon>Endopterygota</taxon>
        <taxon>Diptera</taxon>
        <taxon>Nematocera</taxon>
        <taxon>Culicoidea</taxon>
        <taxon>Culicidae</taxon>
        <taxon>Anophelinae</taxon>
        <taxon>Anopheles</taxon>
    </lineage>
</organism>
<evidence type="ECO:0000256" key="4">
    <source>
        <dbReference type="ARBA" id="ARBA00023242"/>
    </source>
</evidence>
<dbReference type="Gene3D" id="2.60.40.720">
    <property type="match status" value="1"/>
</dbReference>
<feature type="compositionally biased region" description="Polar residues" evidence="5">
    <location>
        <begin position="39"/>
        <end position="62"/>
    </location>
</feature>
<evidence type="ECO:0000259" key="6">
    <source>
        <dbReference type="PROSITE" id="PS51062"/>
    </source>
</evidence>
<dbReference type="VEuPathDB" id="VectorBase:ASTEI20_035074"/>
<dbReference type="PANTHER" id="PTHR11950:SF49">
    <property type="entry name" value="PROTEIN LOZENGE"/>
    <property type="match status" value="1"/>
</dbReference>
<dbReference type="InterPro" id="IPR000040">
    <property type="entry name" value="AML1_Runt"/>
</dbReference>
<dbReference type="GO" id="GO:0005634">
    <property type="term" value="C:nucleus"/>
    <property type="evidence" value="ECO:0007669"/>
    <property type="project" value="UniProtKB-SubCell"/>
</dbReference>
<dbReference type="InterPro" id="IPR012346">
    <property type="entry name" value="p53/RUNT-type_TF_DNA-bd_sf"/>
</dbReference>
<dbReference type="GO" id="GO:0048592">
    <property type="term" value="P:eye morphogenesis"/>
    <property type="evidence" value="ECO:0007669"/>
    <property type="project" value="UniProtKB-ARBA"/>
</dbReference>
<dbReference type="GO" id="GO:0000978">
    <property type="term" value="F:RNA polymerase II cis-regulatory region sequence-specific DNA binding"/>
    <property type="evidence" value="ECO:0007669"/>
    <property type="project" value="TreeGrafter"/>
</dbReference>
<dbReference type="OMA" id="HTQWTNG"/>
<feature type="compositionally biased region" description="Low complexity" evidence="5">
    <location>
        <begin position="63"/>
        <end position="74"/>
    </location>
</feature>
<evidence type="ECO:0000313" key="7">
    <source>
        <dbReference type="EnsemblMetazoa" id="ASTEI07959-PA"/>
    </source>
</evidence>
<dbReference type="PRINTS" id="PR00967">
    <property type="entry name" value="ONCOGENEAML1"/>
</dbReference>
<dbReference type="Proteomes" id="UP000076408">
    <property type="component" value="Unassembled WGS sequence"/>
</dbReference>
<dbReference type="GO" id="GO:0005778">
    <property type="term" value="C:peroxisomal membrane"/>
    <property type="evidence" value="ECO:0007669"/>
    <property type="project" value="InterPro"/>
</dbReference>
<dbReference type="InterPro" id="IPR006966">
    <property type="entry name" value="Peroxin-3"/>
</dbReference>
<evidence type="ECO:0000256" key="5">
    <source>
        <dbReference type="SAM" id="MobiDB-lite"/>
    </source>
</evidence>
<evidence type="ECO:0000256" key="3">
    <source>
        <dbReference type="ARBA" id="ARBA00023163"/>
    </source>
</evidence>
<dbReference type="STRING" id="30069.A0A182YHM3"/>
<evidence type="ECO:0000313" key="8">
    <source>
        <dbReference type="Proteomes" id="UP000076408"/>
    </source>
</evidence>
<reference evidence="8" key="1">
    <citation type="journal article" date="2014" name="Genome Biol.">
        <title>Genome analysis of a major urban malaria vector mosquito, Anopheles stephensi.</title>
        <authorList>
            <person name="Jiang X."/>
            <person name="Peery A."/>
            <person name="Hall A.B."/>
            <person name="Sharma A."/>
            <person name="Chen X.G."/>
            <person name="Waterhouse R.M."/>
            <person name="Komissarov A."/>
            <person name="Riehle M.M."/>
            <person name="Shouche Y."/>
            <person name="Sharakhova M.V."/>
            <person name="Lawson D."/>
            <person name="Pakpour N."/>
            <person name="Arensburger P."/>
            <person name="Davidson V.L."/>
            <person name="Eiglmeier K."/>
            <person name="Emrich S."/>
            <person name="George P."/>
            <person name="Kennedy R.C."/>
            <person name="Mane S.P."/>
            <person name="Maslen G."/>
            <person name="Oringanje C."/>
            <person name="Qi Y."/>
            <person name="Settlage R."/>
            <person name="Tojo M."/>
            <person name="Tubio J.M."/>
            <person name="Unger M.F."/>
            <person name="Wang B."/>
            <person name="Vernick K.D."/>
            <person name="Ribeiro J.M."/>
            <person name="James A.A."/>
            <person name="Michel K."/>
            <person name="Riehle M.A."/>
            <person name="Luckhart S."/>
            <person name="Sharakhov I.V."/>
            <person name="Tu Z."/>
        </authorList>
    </citation>
    <scope>NUCLEOTIDE SEQUENCE [LARGE SCALE GENOMIC DNA]</scope>
    <source>
        <strain evidence="8">Indian</strain>
    </source>
</reference>
<feature type="compositionally biased region" description="Low complexity" evidence="5">
    <location>
        <begin position="312"/>
        <end position="323"/>
    </location>
</feature>
<feature type="region of interest" description="Disordered" evidence="5">
    <location>
        <begin position="307"/>
        <end position="377"/>
    </location>
</feature>
<feature type="region of interest" description="Disordered" evidence="5">
    <location>
        <begin position="607"/>
        <end position="685"/>
    </location>
</feature>
<sequence length="1071" mass="113636">MSLVTCGLRSASLLPGTTTERTRCRRKHTVGRSGPMLETSHSGATPTDPGTGSCRGSSVLQPSNSQHSNNNNNNNGGGGGGSSNTDDNPIPDGLRWIERMVMEAEQQYPGELVRTDSPYFLCSALPNHWRSNKTLPSAFKVISLGDVSDGTMVTIRAGNDENFCAELRNCTAVMRNQVAKFNDLRFVGRSGRGKSFTLTITICTTLPQVTTYCKAIKVTVDGPREPRSKTNTPQMRPPPLHRFLEQPAFNHHHHYPGRPSSFGGGGGGGGNAGLGSNGIGTGPGATGGGGGGGGNIGVGAGSGGTGLGSGNGKSSSVNYSNNGTGSSSQSLHAHHHHHHHHHGAGGPGGGNGAGPGGNMTINTSAESSSDYKPNLALSDYSNAGPDWTNGLGAPSSTSYMNTFSPLQASPPSYVAYESCPMVDHPNYSLTASGDNIQPYQDYYGLSGPPPPPPASVVAPTVNSQAQLGAQLASGGSSYVAKAGELVEASTYPTYPHHTQWTNGYHGSYHHSPYNHPSVGAAPGCASSLAAVATQPSASSFHTPAAPPPPPPPPMVLCPQMFSTVNQNQIHVHLHGSGSEKFEHYFGAADNGFTINSFPGPSIRSVPAPVTSSLSGSSVDIGGGIGSHHQDSGPVGPANDTLTALLSAHHEDPQHTGGGQEQQQQEEARGQEESGVSGDPSSHGSTMLSRIKDFLHRHRRKFITTGVVIGGSVFLLKWLQYKLRELQERQAKEIGEKLKRMQHYESTDRTCNQTTLGLVQAMSKRVFQSLNTDDILLKLRTNPGNKLELWEELRIVAFTRLVTLVYSASMLAVTLRVQINILGGYLYKATVEDDQQSSNQRQQQQQTISKEVQTAYLSLIQHFMRDGLERLIEIIRKNVTTVMQRYSLKQQLTLADTETLLWSIEMALNDEKGNPIDAIATYTLPNADATLASSDGVIGTMFQETLDVLESVESTQVGLSNVSIGFSKIMDKLADYYVTSSGAASKSSKSNLNVESITNINGIKISLAKLIPIVNGLASNGGLPANADGTVSNGLVPSLPDESDLVSSMIVHFMHSEKLRTLGANVYETFCQ</sequence>
<dbReference type="InterPro" id="IPR008967">
    <property type="entry name" value="p53-like_TF_DNA-bd_sf"/>
</dbReference>
<dbReference type="PANTHER" id="PTHR11950">
    <property type="entry name" value="RUNT RELATED"/>
    <property type="match status" value="1"/>
</dbReference>